<dbReference type="KEGG" id="agf:ET445_04740"/>
<dbReference type="GO" id="GO:0051213">
    <property type="term" value="F:dioxygenase activity"/>
    <property type="evidence" value="ECO:0007669"/>
    <property type="project" value="UniProtKB-KW"/>
</dbReference>
<keyword evidence="1" id="KW-0472">Membrane</keyword>
<keyword evidence="3" id="KW-1185">Reference proteome</keyword>
<organism evidence="2 3">
    <name type="scientific">Agromyces protaetiae</name>
    <dbReference type="NCBI Taxonomy" id="2509455"/>
    <lineage>
        <taxon>Bacteria</taxon>
        <taxon>Bacillati</taxon>
        <taxon>Actinomycetota</taxon>
        <taxon>Actinomycetes</taxon>
        <taxon>Micrococcales</taxon>
        <taxon>Microbacteriaceae</taxon>
        <taxon>Agromyces</taxon>
    </lineage>
</organism>
<dbReference type="OrthoDB" id="5243687at2"/>
<keyword evidence="2" id="KW-0223">Dioxygenase</keyword>
<gene>
    <name evidence="2" type="ORF">ET445_04740</name>
</gene>
<accession>A0A4P6F9B9</accession>
<feature type="transmembrane region" description="Helical" evidence="1">
    <location>
        <begin position="24"/>
        <end position="47"/>
    </location>
</feature>
<dbReference type="RefSeq" id="WP_129189299.1">
    <property type="nucleotide sequence ID" value="NZ_CP035491.1"/>
</dbReference>
<evidence type="ECO:0000313" key="2">
    <source>
        <dbReference type="EMBL" id="QAY72750.1"/>
    </source>
</evidence>
<evidence type="ECO:0000313" key="3">
    <source>
        <dbReference type="Proteomes" id="UP000291259"/>
    </source>
</evidence>
<keyword evidence="1" id="KW-1133">Transmembrane helix</keyword>
<feature type="transmembrane region" description="Helical" evidence="1">
    <location>
        <begin position="123"/>
        <end position="146"/>
    </location>
</feature>
<proteinExistence type="predicted"/>
<name>A0A4P6F9B9_9MICO</name>
<sequence>MSENDFETGGAAVLNRGQVRVVRLTGLAGVIIGIAMVLVAIAAWIFVSAELRSENITISDDAPILAGQQVGGPISAYVQAEVIRSHSLDMAGGKTFAELDREDPLRATVMNGSFLRASLFTSVISYGLALLAMGVGVMFILFGWSLRTVIPPLRKTS</sequence>
<dbReference type="AlphaFoldDB" id="A0A4P6F9B9"/>
<keyword evidence="1" id="KW-0812">Transmembrane</keyword>
<dbReference type="Proteomes" id="UP000291259">
    <property type="component" value="Chromosome"/>
</dbReference>
<keyword evidence="2" id="KW-0560">Oxidoreductase</keyword>
<protein>
    <submittedName>
        <fullName evidence="2">Aromatic ring-opening dioxygenase LigA</fullName>
    </submittedName>
</protein>
<dbReference type="EMBL" id="CP035491">
    <property type="protein sequence ID" value="QAY72750.1"/>
    <property type="molecule type" value="Genomic_DNA"/>
</dbReference>
<reference evidence="2 3" key="1">
    <citation type="submission" date="2019-01" db="EMBL/GenBank/DDBJ databases">
        <title>Genome sequencing of strain FW100M-8.</title>
        <authorList>
            <person name="Heo J."/>
            <person name="Kim S.-J."/>
            <person name="Kim J.-S."/>
            <person name="Hong S.-B."/>
            <person name="Kwon S.-W."/>
        </authorList>
    </citation>
    <scope>NUCLEOTIDE SEQUENCE [LARGE SCALE GENOMIC DNA]</scope>
    <source>
        <strain evidence="2 3">FW100M-8</strain>
    </source>
</reference>
<evidence type="ECO:0000256" key="1">
    <source>
        <dbReference type="SAM" id="Phobius"/>
    </source>
</evidence>